<dbReference type="GO" id="GO:0035312">
    <property type="term" value="F:5'-3' DNA exonuclease activity"/>
    <property type="evidence" value="ECO:0007669"/>
    <property type="project" value="TreeGrafter"/>
</dbReference>
<dbReference type="SUPFAM" id="SSF49344">
    <property type="entry name" value="CBD9-like"/>
    <property type="match status" value="1"/>
</dbReference>
<comment type="caution">
    <text evidence="1">The sequence shown here is derived from an EMBL/GenBank/DDBJ whole genome shotgun (WGS) entry which is preliminary data.</text>
</comment>
<accession>A0A0F9VB00</accession>
<name>A0A0F9VB00_9ZZZZ</name>
<sequence length="864" mass="93866">MNSQRHRRTLAAISILALCLWSPASAGQRRWPAGLASAPPLIGVPKLTEPFVVDGQLDEWASGLATPCRAVSLSIYLQGDHEWLGPDDASMESFIAWNADGICVAVAAWDNELVNDQPPQTLWNEDCVTAVVETQSDADRAPDDPPIPGVRFLIVPPRGDEPARIFDPARAKSPLTYKVKRHTGGYTVEALIPWSMLDDITPEPGTPLFVRFSMIDYDNRDGDQVVPYALTWHPSWYQSPYRRPPGKTAPAVLVDALVRSPETDLESEVLLDVDNCPPVENPTVPITIDLGLHIGREAQAVELLIDDWRSERAVTQKLDLTSTDSALGAKKSAAFTWSLDDVPYGQYTITARILNAKGDSLGSVRRDVLIARGFTAEVLGRIEKANIGAIVKAQPFLAVDWLAAAANLERFRTVAAGRYVPATGFQARELTARLHLLESGKPSADGDDMFDLLALTADPEAQVTVDFWAQDQAQVTICWGAAPIAAVGVQQVADAESARNQFEAPLPVEAELTTLGGKAARIWQPSEGLTGVAVLTGRRIIRVTSPSAEVARRAAAAVAAGVPISLAQTDAMCAALAKEIEDLPLEEPIPEGMKLFVGDTHTHTFFSDGSYSPIYVTLLSLASSMDFVVLTDHNNVDGARLAAAYCKRYEYNHNVIVGQEITMSWAHLNGYPLGELVDAELPAYDLVRNAHAQGAVVQWNHPSEGSGKWAELGFSQGLGPLGVEAWEHVPAAYEQWRKTGRLPVLVGSTDMHLGYFTDLERSIILAPSAGAVDVAEAVRRGNVCIIQPTRKNVVYGAPHMIHLARAALLEGNEFRSRRADYLRSVLANVDITGLITTSPQRRVTTEQANELLQALKDEQQTEGE</sequence>
<protein>
    <recommendedName>
        <fullName evidence="2">Polymerase/histidinol phosphatase N-terminal domain-containing protein</fullName>
    </recommendedName>
</protein>
<dbReference type="PANTHER" id="PTHR42924:SF3">
    <property type="entry name" value="POLYMERASE_HISTIDINOL PHOSPHATASE N-TERMINAL DOMAIN-CONTAINING PROTEIN"/>
    <property type="match status" value="1"/>
</dbReference>
<evidence type="ECO:0008006" key="2">
    <source>
        <dbReference type="Google" id="ProtNLM"/>
    </source>
</evidence>
<dbReference type="Gene3D" id="2.60.40.1190">
    <property type="match status" value="1"/>
</dbReference>
<dbReference type="Gene3D" id="3.20.20.140">
    <property type="entry name" value="Metal-dependent hydrolases"/>
    <property type="match status" value="1"/>
</dbReference>
<reference evidence="1" key="1">
    <citation type="journal article" date="2015" name="Nature">
        <title>Complex archaea that bridge the gap between prokaryotes and eukaryotes.</title>
        <authorList>
            <person name="Spang A."/>
            <person name="Saw J.H."/>
            <person name="Jorgensen S.L."/>
            <person name="Zaremba-Niedzwiedzka K."/>
            <person name="Martijn J."/>
            <person name="Lind A.E."/>
            <person name="van Eijk R."/>
            <person name="Schleper C."/>
            <person name="Guy L."/>
            <person name="Ettema T.J."/>
        </authorList>
    </citation>
    <scope>NUCLEOTIDE SEQUENCE</scope>
</reference>
<dbReference type="AlphaFoldDB" id="A0A0F9VB00"/>
<organism evidence="1">
    <name type="scientific">marine sediment metagenome</name>
    <dbReference type="NCBI Taxonomy" id="412755"/>
    <lineage>
        <taxon>unclassified sequences</taxon>
        <taxon>metagenomes</taxon>
        <taxon>ecological metagenomes</taxon>
    </lineage>
</organism>
<dbReference type="EMBL" id="LAZR01000061">
    <property type="protein sequence ID" value="KKN96937.1"/>
    <property type="molecule type" value="Genomic_DNA"/>
</dbReference>
<gene>
    <name evidence="1" type="ORF">LCGC14_0161870</name>
</gene>
<dbReference type="SUPFAM" id="SSF89550">
    <property type="entry name" value="PHP domain-like"/>
    <property type="match status" value="1"/>
</dbReference>
<dbReference type="InterPro" id="IPR052018">
    <property type="entry name" value="PHP_domain"/>
</dbReference>
<dbReference type="CDD" id="cd07432">
    <property type="entry name" value="PHP_HisPPase"/>
    <property type="match status" value="1"/>
</dbReference>
<dbReference type="PANTHER" id="PTHR42924">
    <property type="entry name" value="EXONUCLEASE"/>
    <property type="match status" value="1"/>
</dbReference>
<dbReference type="InterPro" id="IPR016195">
    <property type="entry name" value="Pol/histidinol_Pase-like"/>
</dbReference>
<evidence type="ECO:0000313" key="1">
    <source>
        <dbReference type="EMBL" id="KKN96937.1"/>
    </source>
</evidence>
<proteinExistence type="predicted"/>
<dbReference type="GO" id="GO:0004534">
    <property type="term" value="F:5'-3' RNA exonuclease activity"/>
    <property type="evidence" value="ECO:0007669"/>
    <property type="project" value="TreeGrafter"/>
</dbReference>